<evidence type="ECO:0000313" key="13">
    <source>
        <dbReference type="Proteomes" id="UP000070442"/>
    </source>
</evidence>
<dbReference type="PANTHER" id="PTHR30437:SF4">
    <property type="entry name" value="TRANSCRIPTION ELONGATION FACTOR GREA"/>
    <property type="match status" value="1"/>
</dbReference>
<evidence type="ECO:0000256" key="5">
    <source>
        <dbReference type="ARBA" id="ARBA00023163"/>
    </source>
</evidence>
<dbReference type="GO" id="GO:0070063">
    <property type="term" value="F:RNA polymerase binding"/>
    <property type="evidence" value="ECO:0007669"/>
    <property type="project" value="InterPro"/>
</dbReference>
<dbReference type="PANTHER" id="PTHR30437">
    <property type="entry name" value="TRANSCRIPTION ELONGATION FACTOR GREA"/>
    <property type="match status" value="1"/>
</dbReference>
<evidence type="ECO:0000256" key="6">
    <source>
        <dbReference type="ARBA" id="ARBA00024916"/>
    </source>
</evidence>
<dbReference type="GO" id="GO:0003746">
    <property type="term" value="F:translation elongation factor activity"/>
    <property type="evidence" value="ECO:0007669"/>
    <property type="project" value="UniProtKB-KW"/>
</dbReference>
<keyword evidence="12" id="KW-0648">Protein biosynthesis</keyword>
<keyword evidence="12" id="KW-0251">Elongation factor</keyword>
<evidence type="ECO:0000259" key="11">
    <source>
        <dbReference type="Pfam" id="PF03449"/>
    </source>
</evidence>
<reference evidence="13" key="1">
    <citation type="submission" date="2016-01" db="EMBL/GenBank/DDBJ databases">
        <authorList>
            <person name="Mitreva M."/>
            <person name="Pepin K.H."/>
            <person name="Mihindukulasuriya K.A."/>
            <person name="Fulton R."/>
            <person name="Fronick C."/>
            <person name="O'Laughlin M."/>
            <person name="Miner T."/>
            <person name="Herter B."/>
            <person name="Rosa B.A."/>
            <person name="Cordes M."/>
            <person name="Tomlinson C."/>
            <person name="Wollam A."/>
            <person name="Palsikar V.B."/>
            <person name="Mardis E.R."/>
            <person name="Wilson R.K."/>
        </authorList>
    </citation>
    <scope>NUCLEOTIDE SEQUENCE [LARGE SCALE GENOMIC DNA]</scope>
    <source>
        <strain evidence="13">DNF00729</strain>
    </source>
</reference>
<dbReference type="RefSeq" id="WP_068366136.1">
    <property type="nucleotide sequence ID" value="NZ_CAIJCT010000006.1"/>
</dbReference>
<evidence type="ECO:0000256" key="3">
    <source>
        <dbReference type="ARBA" id="ARBA00023015"/>
    </source>
</evidence>
<dbReference type="InterPro" id="IPR036953">
    <property type="entry name" value="GreA/GreB_C_sf"/>
</dbReference>
<gene>
    <name evidence="8" type="primary">greA</name>
    <name evidence="12" type="ORF">HMPREF1863_00102</name>
</gene>
<dbReference type="InterPro" id="IPR006359">
    <property type="entry name" value="Tscrpt_elong_fac_GreA"/>
</dbReference>
<dbReference type="Pfam" id="PF01272">
    <property type="entry name" value="GreA_GreB"/>
    <property type="match status" value="1"/>
</dbReference>
<keyword evidence="13" id="KW-1185">Reference proteome</keyword>
<keyword evidence="4 8" id="KW-0238">DNA-binding</keyword>
<dbReference type="Gene3D" id="1.10.287.180">
    <property type="entry name" value="Transcription elongation factor, GreA/GreB, N-terminal domain"/>
    <property type="match status" value="1"/>
</dbReference>
<dbReference type="InterPro" id="IPR023459">
    <property type="entry name" value="Tscrpt_elong_fac_GreA/B_fam"/>
</dbReference>
<dbReference type="PATRIC" id="fig|755172.3.peg.98"/>
<dbReference type="Proteomes" id="UP000070442">
    <property type="component" value="Unassembled WGS sequence"/>
</dbReference>
<dbReference type="FunFam" id="1.10.287.180:FF:000001">
    <property type="entry name" value="Transcription elongation factor GreA"/>
    <property type="match status" value="1"/>
</dbReference>
<dbReference type="STRING" id="755172.HMPREF1863_00102"/>
<evidence type="ECO:0000256" key="7">
    <source>
        <dbReference type="ARBA" id="ARBA00030776"/>
    </source>
</evidence>
<dbReference type="NCBIfam" id="NF001263">
    <property type="entry name" value="PRK00226.1-4"/>
    <property type="match status" value="1"/>
</dbReference>
<evidence type="ECO:0000256" key="2">
    <source>
        <dbReference type="ARBA" id="ARBA00013729"/>
    </source>
</evidence>
<comment type="similarity">
    <text evidence="1 8 9">Belongs to the GreA/GreB family.</text>
</comment>
<organism evidence="12 13">
    <name type="scientific">Aedoeadaptatus coxii</name>
    <dbReference type="NCBI Taxonomy" id="755172"/>
    <lineage>
        <taxon>Bacteria</taxon>
        <taxon>Bacillati</taxon>
        <taxon>Bacillota</taxon>
        <taxon>Tissierellia</taxon>
        <taxon>Tissierellales</taxon>
        <taxon>Peptoniphilaceae</taxon>
        <taxon>Aedoeadaptatus</taxon>
    </lineage>
</organism>
<proteinExistence type="inferred from homology"/>
<dbReference type="SUPFAM" id="SSF46557">
    <property type="entry name" value="GreA transcript cleavage protein, N-terminal domain"/>
    <property type="match status" value="1"/>
</dbReference>
<dbReference type="InterPro" id="IPR018151">
    <property type="entry name" value="TF_GreA/GreB_CS"/>
</dbReference>
<evidence type="ECO:0000256" key="4">
    <source>
        <dbReference type="ARBA" id="ARBA00023125"/>
    </source>
</evidence>
<dbReference type="FunFam" id="3.10.50.30:FF:000001">
    <property type="entry name" value="Transcription elongation factor GreA"/>
    <property type="match status" value="1"/>
</dbReference>
<comment type="function">
    <text evidence="6 8 9">Necessary for efficient RNA polymerase transcription elongation past template-encoded arresting sites. The arresting sites in DNA have the property of trapping a certain fraction of elongating RNA polymerases that pass through, resulting in locked ternary complexes. Cleavage of the nascent transcript by cleavage factors such as GreA or GreB allows the resumption of elongation from the new 3'terminus. GreA releases sequences of 2 to 3 nucleotides.</text>
</comment>
<dbReference type="GO" id="GO:0003677">
    <property type="term" value="F:DNA binding"/>
    <property type="evidence" value="ECO:0007669"/>
    <property type="project" value="UniProtKB-UniRule"/>
</dbReference>
<evidence type="ECO:0000259" key="10">
    <source>
        <dbReference type="Pfam" id="PF01272"/>
    </source>
</evidence>
<protein>
    <recommendedName>
        <fullName evidence="2 8">Transcription elongation factor GreA</fullName>
    </recommendedName>
    <alternativeName>
        <fullName evidence="7 8">Transcript cleavage factor GreA</fullName>
    </alternativeName>
</protein>
<keyword evidence="8" id="KW-0175">Coiled coil</keyword>
<dbReference type="SUPFAM" id="SSF54534">
    <property type="entry name" value="FKBP-like"/>
    <property type="match status" value="1"/>
</dbReference>
<comment type="caution">
    <text evidence="12">The sequence shown here is derived from an EMBL/GenBank/DDBJ whole genome shotgun (WGS) entry which is preliminary data.</text>
</comment>
<dbReference type="GO" id="GO:0032784">
    <property type="term" value="P:regulation of DNA-templated transcription elongation"/>
    <property type="evidence" value="ECO:0007669"/>
    <property type="project" value="UniProtKB-UniRule"/>
</dbReference>
<feature type="domain" description="Transcription elongation factor GreA/GreB C-terminal" evidence="10">
    <location>
        <begin position="87"/>
        <end position="159"/>
    </location>
</feature>
<accession>A0A134ALG6</accession>
<dbReference type="InterPro" id="IPR028624">
    <property type="entry name" value="Tscrpt_elong_fac_GreA/B"/>
</dbReference>
<dbReference type="Pfam" id="PF03449">
    <property type="entry name" value="GreA_GreB_N"/>
    <property type="match status" value="1"/>
</dbReference>
<dbReference type="InterPro" id="IPR001437">
    <property type="entry name" value="Tscrpt_elong_fac_GreA/B_C"/>
</dbReference>
<evidence type="ECO:0000313" key="12">
    <source>
        <dbReference type="EMBL" id="KXB68390.1"/>
    </source>
</evidence>
<dbReference type="NCBIfam" id="TIGR01462">
    <property type="entry name" value="greA"/>
    <property type="match status" value="1"/>
</dbReference>
<dbReference type="PROSITE" id="PS00829">
    <property type="entry name" value="GREAB_1"/>
    <property type="match status" value="1"/>
</dbReference>
<evidence type="ECO:0000256" key="1">
    <source>
        <dbReference type="ARBA" id="ARBA00008213"/>
    </source>
</evidence>
<dbReference type="Gene3D" id="3.10.50.30">
    <property type="entry name" value="Transcription elongation factor, GreA/GreB, C-terminal domain"/>
    <property type="match status" value="1"/>
</dbReference>
<sequence>MTENNNEVLITEEGLQKIEDEIEQLKTVRRKEVAERIKVALGYGDLSENSEYDEAKNEQAQVEERIAKLEYMARNAKVIKGNELNDQIVNVGSTVVVEDLDNGDEDTYSIVGSAEADPLEGKISNESPIGAGLMGKGVDEIAEIDVPQGKVRLKVKKISVQ</sequence>
<feature type="domain" description="Transcription elongation factor GreA/GreB N-terminal" evidence="11">
    <location>
        <begin position="9"/>
        <end position="78"/>
    </location>
</feature>
<dbReference type="InterPro" id="IPR036805">
    <property type="entry name" value="Tscrpt_elong_fac_GreA/B_N_sf"/>
</dbReference>
<evidence type="ECO:0000256" key="9">
    <source>
        <dbReference type="RuleBase" id="RU000556"/>
    </source>
</evidence>
<name>A0A134ALG6_9FIRM</name>
<dbReference type="OrthoDB" id="9808774at2"/>
<dbReference type="AlphaFoldDB" id="A0A134ALG6"/>
<dbReference type="GO" id="GO:0006354">
    <property type="term" value="P:DNA-templated transcription elongation"/>
    <property type="evidence" value="ECO:0007669"/>
    <property type="project" value="TreeGrafter"/>
</dbReference>
<feature type="coiled-coil region" evidence="8">
    <location>
        <begin position="15"/>
        <end position="72"/>
    </location>
</feature>
<keyword evidence="3 8" id="KW-0805">Transcription regulation</keyword>
<dbReference type="HAMAP" id="MF_00105">
    <property type="entry name" value="GreA_GreB"/>
    <property type="match status" value="1"/>
</dbReference>
<dbReference type="EMBL" id="LSDG01000002">
    <property type="protein sequence ID" value="KXB68390.1"/>
    <property type="molecule type" value="Genomic_DNA"/>
</dbReference>
<dbReference type="InterPro" id="IPR022691">
    <property type="entry name" value="Tscrpt_elong_fac_GreA/B_N"/>
</dbReference>
<evidence type="ECO:0000256" key="8">
    <source>
        <dbReference type="HAMAP-Rule" id="MF_00105"/>
    </source>
</evidence>
<dbReference type="PIRSF" id="PIRSF006092">
    <property type="entry name" value="GreA_GreB"/>
    <property type="match status" value="1"/>
</dbReference>
<keyword evidence="5 8" id="KW-0804">Transcription</keyword>